<gene>
    <name evidence="7" type="ORF">J2T07_001569</name>
</gene>
<evidence type="ECO:0000313" key="7">
    <source>
        <dbReference type="EMBL" id="MDQ0009392.1"/>
    </source>
</evidence>
<dbReference type="PROSITE" id="PS50022">
    <property type="entry name" value="FA58C_3"/>
    <property type="match status" value="1"/>
</dbReference>
<dbReference type="EC" id="3.2.1.51" evidence="2"/>
<accession>A0ABT9SWL9</accession>
<evidence type="ECO:0000259" key="6">
    <source>
        <dbReference type="PROSITE" id="PS50022"/>
    </source>
</evidence>
<dbReference type="PANTHER" id="PTHR10030:SF37">
    <property type="entry name" value="ALPHA-L-FUCOSIDASE-RELATED"/>
    <property type="match status" value="1"/>
</dbReference>
<reference evidence="7 8" key="1">
    <citation type="submission" date="2023-07" db="EMBL/GenBank/DDBJ databases">
        <title>Sorghum-associated microbial communities from plants grown in Nebraska, USA.</title>
        <authorList>
            <person name="Schachtman D."/>
        </authorList>
    </citation>
    <scope>NUCLEOTIDE SEQUENCE [LARGE SCALE GENOMIC DNA]</scope>
    <source>
        <strain evidence="7 8">CC60</strain>
    </source>
</reference>
<dbReference type="GO" id="GO:0004560">
    <property type="term" value="F:alpha-L-fucosidase activity"/>
    <property type="evidence" value="ECO:0007669"/>
    <property type="project" value="UniProtKB-EC"/>
</dbReference>
<dbReference type="Gene3D" id="2.60.120.260">
    <property type="entry name" value="Galactose-binding domain-like"/>
    <property type="match status" value="1"/>
</dbReference>
<organism evidence="7 8">
    <name type="scientific">Luteibacter jiangsuensis</name>
    <dbReference type="NCBI Taxonomy" id="637577"/>
    <lineage>
        <taxon>Bacteria</taxon>
        <taxon>Pseudomonadati</taxon>
        <taxon>Pseudomonadota</taxon>
        <taxon>Gammaproteobacteria</taxon>
        <taxon>Lysobacterales</taxon>
        <taxon>Rhodanobacteraceae</taxon>
        <taxon>Luteibacter</taxon>
    </lineage>
</organism>
<dbReference type="Gene3D" id="3.20.20.80">
    <property type="entry name" value="Glycosidases"/>
    <property type="match status" value="1"/>
</dbReference>
<evidence type="ECO:0000256" key="5">
    <source>
        <dbReference type="ARBA" id="ARBA00023295"/>
    </source>
</evidence>
<dbReference type="SUPFAM" id="SSF51445">
    <property type="entry name" value="(Trans)glycosidases"/>
    <property type="match status" value="1"/>
</dbReference>
<keyword evidence="3" id="KW-0732">Signal</keyword>
<dbReference type="SMART" id="SM00812">
    <property type="entry name" value="Alpha_L_fucos"/>
    <property type="match status" value="1"/>
</dbReference>
<dbReference type="EMBL" id="JAUSSK010000002">
    <property type="protein sequence ID" value="MDQ0009392.1"/>
    <property type="molecule type" value="Genomic_DNA"/>
</dbReference>
<evidence type="ECO:0000313" key="8">
    <source>
        <dbReference type="Proteomes" id="UP001237737"/>
    </source>
</evidence>
<sequence length="488" mass="54418">MNRREFAKALAAAGAFSGGLWPAVRTMAATPPPLAGDRVAVDPDRLLALQQAFLDLRFGMFIHLNLATFEEREWGDPTLSPKLFDPKHLDTDQWARAAKSAHMGYACLTTKHHDGFCLWPTRTGSANVMQSSYPHDVVRRYVDSFRKAGLKVCLYFSILDLRQDIRARTVTPEKIALIKAQITELLTNYGPLTALILDGWNASWSRISYAELPYREIYDLVKSLQPDCLLTDHNAGSYPGTALYYTDIKQYEQHAGQKIPPDSPVPSQSGTTLQSDWFWKKAYPTSELAAAKTIVDEWLKPFNDNHCNLILNVAPNRDGRFDDNAVARLAEIGKLWKNEGPAPKIGRSVTITTPDLAAGKPAWASASDEAVGPDQAFDDNFRTYWLADRGKNEGWIEVRFDAPVSFNTLSIVEPLHDEDYGDTSRIASYKVEVERDGAWVEVVSGTKPAHYQFHEVARTTAKRVRLSVAGSQPGITEFGLYDEPRVAG</sequence>
<evidence type="ECO:0000256" key="1">
    <source>
        <dbReference type="ARBA" id="ARBA00007951"/>
    </source>
</evidence>
<dbReference type="SUPFAM" id="SSF49785">
    <property type="entry name" value="Galactose-binding domain-like"/>
    <property type="match status" value="1"/>
</dbReference>
<dbReference type="PANTHER" id="PTHR10030">
    <property type="entry name" value="ALPHA-L-FUCOSIDASE"/>
    <property type="match status" value="1"/>
</dbReference>
<dbReference type="Pfam" id="PF00754">
    <property type="entry name" value="F5_F8_type_C"/>
    <property type="match status" value="1"/>
</dbReference>
<dbReference type="InterPro" id="IPR000933">
    <property type="entry name" value="Glyco_hydro_29"/>
</dbReference>
<comment type="caution">
    <text evidence="7">The sequence shown here is derived from an EMBL/GenBank/DDBJ whole genome shotgun (WGS) entry which is preliminary data.</text>
</comment>
<evidence type="ECO:0000256" key="2">
    <source>
        <dbReference type="ARBA" id="ARBA00012662"/>
    </source>
</evidence>
<keyword evidence="5 7" id="KW-0326">Glycosidase</keyword>
<dbReference type="InterPro" id="IPR017853">
    <property type="entry name" value="GH"/>
</dbReference>
<proteinExistence type="inferred from homology"/>
<comment type="similarity">
    <text evidence="1">Belongs to the glycosyl hydrolase 29 family.</text>
</comment>
<name>A0ABT9SWL9_9GAMM</name>
<dbReference type="Pfam" id="PF01120">
    <property type="entry name" value="Alpha_L_fucos"/>
    <property type="match status" value="1"/>
</dbReference>
<keyword evidence="4 7" id="KW-0378">Hydrolase</keyword>
<feature type="domain" description="F5/8 type C" evidence="6">
    <location>
        <begin position="344"/>
        <end position="447"/>
    </location>
</feature>
<dbReference type="InterPro" id="IPR000421">
    <property type="entry name" value="FA58C"/>
</dbReference>
<dbReference type="InterPro" id="IPR008979">
    <property type="entry name" value="Galactose-bd-like_sf"/>
</dbReference>
<dbReference type="Proteomes" id="UP001237737">
    <property type="component" value="Unassembled WGS sequence"/>
</dbReference>
<evidence type="ECO:0000256" key="3">
    <source>
        <dbReference type="ARBA" id="ARBA00022729"/>
    </source>
</evidence>
<dbReference type="InterPro" id="IPR057739">
    <property type="entry name" value="Glyco_hydro_29_N"/>
</dbReference>
<evidence type="ECO:0000256" key="4">
    <source>
        <dbReference type="ARBA" id="ARBA00022801"/>
    </source>
</evidence>
<keyword evidence="8" id="KW-1185">Reference proteome</keyword>
<protein>
    <recommendedName>
        <fullName evidence="2">alpha-L-fucosidase</fullName>
        <ecNumber evidence="2">3.2.1.51</ecNumber>
    </recommendedName>
</protein>
<dbReference type="RefSeq" id="WP_306848769.1">
    <property type="nucleotide sequence ID" value="NZ_JAUSSK010000002.1"/>
</dbReference>